<evidence type="ECO:0000256" key="1">
    <source>
        <dbReference type="SAM" id="MobiDB-lite"/>
    </source>
</evidence>
<evidence type="ECO:0000313" key="3">
    <source>
        <dbReference type="Proteomes" id="UP000233469"/>
    </source>
</evidence>
<feature type="region of interest" description="Disordered" evidence="1">
    <location>
        <begin position="46"/>
        <end position="103"/>
    </location>
</feature>
<accession>A0A2N1MD39</accession>
<dbReference type="AlphaFoldDB" id="A0A2N1MD39"/>
<dbReference type="EMBL" id="LLXL01003020">
    <property type="protein sequence ID" value="PKK59499.1"/>
    <property type="molecule type" value="Genomic_DNA"/>
</dbReference>
<organism evidence="2 3">
    <name type="scientific">Rhizophagus irregularis</name>
    <dbReference type="NCBI Taxonomy" id="588596"/>
    <lineage>
        <taxon>Eukaryota</taxon>
        <taxon>Fungi</taxon>
        <taxon>Fungi incertae sedis</taxon>
        <taxon>Mucoromycota</taxon>
        <taxon>Glomeromycotina</taxon>
        <taxon>Glomeromycetes</taxon>
        <taxon>Glomerales</taxon>
        <taxon>Glomeraceae</taxon>
        <taxon>Rhizophagus</taxon>
    </lineage>
</organism>
<dbReference type="Proteomes" id="UP000233469">
    <property type="component" value="Unassembled WGS sequence"/>
</dbReference>
<reference evidence="2 3" key="2">
    <citation type="submission" date="2017-10" db="EMBL/GenBank/DDBJ databases">
        <title>Extensive intraspecific genome diversity in a model arbuscular mycorrhizal fungus.</title>
        <authorList>
            <person name="Chen E.C.H."/>
            <person name="Morin E."/>
            <person name="Baudet D."/>
            <person name="Noel J."/>
            <person name="Ndikumana S."/>
            <person name="Charron P."/>
            <person name="St-Onge C."/>
            <person name="Giorgi J."/>
            <person name="Grigoriev I.V."/>
            <person name="Roux C."/>
            <person name="Martin F.M."/>
            <person name="Corradi N."/>
        </authorList>
    </citation>
    <scope>NUCLEOTIDE SEQUENCE [LARGE SCALE GENOMIC DNA]</scope>
    <source>
        <strain evidence="2 3">C2</strain>
    </source>
</reference>
<name>A0A2N1MD39_9GLOM</name>
<feature type="compositionally biased region" description="Polar residues" evidence="1">
    <location>
        <begin position="46"/>
        <end position="82"/>
    </location>
</feature>
<gene>
    <name evidence="2" type="ORF">RhiirC2_794756</name>
</gene>
<protein>
    <submittedName>
        <fullName evidence="2">Uncharacterized protein</fullName>
    </submittedName>
</protein>
<feature type="compositionally biased region" description="Basic and acidic residues" evidence="1">
    <location>
        <begin position="91"/>
        <end position="103"/>
    </location>
</feature>
<evidence type="ECO:0000313" key="2">
    <source>
        <dbReference type="EMBL" id="PKK59499.1"/>
    </source>
</evidence>
<reference evidence="2 3" key="1">
    <citation type="submission" date="2016-04" db="EMBL/GenBank/DDBJ databases">
        <title>Genome analyses suggest a sexual origin of heterokaryosis in a supposedly ancient asexual fungus.</title>
        <authorList>
            <person name="Ropars J."/>
            <person name="Sedzielewska K."/>
            <person name="Noel J."/>
            <person name="Charron P."/>
            <person name="Farinelli L."/>
            <person name="Marton T."/>
            <person name="Kruger M."/>
            <person name="Pelin A."/>
            <person name="Brachmann A."/>
            <person name="Corradi N."/>
        </authorList>
    </citation>
    <scope>NUCLEOTIDE SEQUENCE [LARGE SCALE GENOMIC DNA]</scope>
    <source>
        <strain evidence="2 3">C2</strain>
    </source>
</reference>
<comment type="caution">
    <text evidence="2">The sequence shown here is derived from an EMBL/GenBank/DDBJ whole genome shotgun (WGS) entry which is preliminary data.</text>
</comment>
<sequence>MLLQLNGALAFKIIQNCGRRKLILDKTLNTEFTFQEYKSVWTHYFSPTLNQPRNRPPKKTNSLQKQNQEKTPNITQKDVNGRQNKKGKSDKKKEAIYFEQKGL</sequence>
<proteinExistence type="predicted"/>